<evidence type="ECO:0000256" key="1">
    <source>
        <dbReference type="ARBA" id="ARBA00004335"/>
    </source>
</evidence>
<dbReference type="InterPro" id="IPR036855">
    <property type="entry name" value="Znf_CCCH_sf"/>
</dbReference>
<protein>
    <recommendedName>
        <fullName evidence="7">Nucleoporin NUP42</fullName>
    </recommendedName>
    <alternativeName>
        <fullName evidence="8">Nucleoporin-like protein 2</fullName>
    </alternativeName>
</protein>
<comment type="subcellular location">
    <subcellularLocation>
        <location evidence="1">Nucleus membrane</location>
        <topology evidence="1">Peripheral membrane protein</topology>
        <orientation evidence="1">Cytoplasmic side</orientation>
    </subcellularLocation>
</comment>
<dbReference type="SUPFAM" id="SSF90229">
    <property type="entry name" value="CCCH zinc finger"/>
    <property type="match status" value="2"/>
</dbReference>
<feature type="zinc finger region" description="C3H1-type" evidence="9">
    <location>
        <begin position="4"/>
        <end position="26"/>
    </location>
</feature>
<dbReference type="SMART" id="SM00356">
    <property type="entry name" value="ZnF_C3H1"/>
    <property type="match status" value="2"/>
</dbReference>
<dbReference type="EMBL" id="GEEE01000943">
    <property type="protein sequence ID" value="JAP62282.1"/>
    <property type="molecule type" value="Transcribed_RNA"/>
</dbReference>
<name>A0A0V0JAM2_SCHSO</name>
<feature type="zinc finger region" description="C3H1-type" evidence="9">
    <location>
        <begin position="58"/>
        <end position="85"/>
    </location>
</feature>
<dbReference type="AlphaFoldDB" id="A0A0V0JAM2"/>
<evidence type="ECO:0000256" key="5">
    <source>
        <dbReference type="ARBA" id="ARBA00023242"/>
    </source>
</evidence>
<accession>A0A0V0JAM2</accession>
<keyword evidence="4 9" id="KW-0862">Zinc</keyword>
<evidence type="ECO:0000256" key="4">
    <source>
        <dbReference type="ARBA" id="ARBA00022833"/>
    </source>
</evidence>
<keyword evidence="2 9" id="KW-0479">Metal-binding</keyword>
<dbReference type="Pfam" id="PF14608">
    <property type="entry name" value="zf-CCCH_2"/>
    <property type="match status" value="1"/>
</dbReference>
<evidence type="ECO:0000313" key="11">
    <source>
        <dbReference type="EMBL" id="JAP62282.1"/>
    </source>
</evidence>
<feature type="domain" description="C3H1-type" evidence="10">
    <location>
        <begin position="58"/>
        <end position="85"/>
    </location>
</feature>
<dbReference type="InterPro" id="IPR000571">
    <property type="entry name" value="Znf_CCCH"/>
</dbReference>
<dbReference type="InterPro" id="IPR051767">
    <property type="entry name" value="Nucleoporin_NUP42"/>
</dbReference>
<evidence type="ECO:0000256" key="8">
    <source>
        <dbReference type="ARBA" id="ARBA00042384"/>
    </source>
</evidence>
<evidence type="ECO:0000256" key="7">
    <source>
        <dbReference type="ARBA" id="ARBA00039886"/>
    </source>
</evidence>
<dbReference type="InterPro" id="IPR041367">
    <property type="entry name" value="Znf-CCCH_4"/>
</dbReference>
<evidence type="ECO:0000256" key="2">
    <source>
        <dbReference type="ARBA" id="ARBA00022723"/>
    </source>
</evidence>
<dbReference type="PANTHER" id="PTHR46527:SF1">
    <property type="entry name" value="NUCLEOPORIN NUP42"/>
    <property type="match status" value="1"/>
</dbReference>
<dbReference type="GO" id="GO:0031965">
    <property type="term" value="C:nuclear membrane"/>
    <property type="evidence" value="ECO:0007669"/>
    <property type="project" value="UniProtKB-SubCell"/>
</dbReference>
<dbReference type="PROSITE" id="PS50103">
    <property type="entry name" value="ZF_C3H1"/>
    <property type="match status" value="2"/>
</dbReference>
<dbReference type="PANTHER" id="PTHR46527">
    <property type="entry name" value="NUCLEOPORIN-LIKE PROTEIN 2"/>
    <property type="match status" value="1"/>
</dbReference>
<dbReference type="Gene3D" id="4.10.1000.10">
    <property type="entry name" value="Zinc finger, CCCH-type"/>
    <property type="match status" value="2"/>
</dbReference>
<dbReference type="GO" id="GO:0008270">
    <property type="term" value="F:zinc ion binding"/>
    <property type="evidence" value="ECO:0007669"/>
    <property type="project" value="UniProtKB-KW"/>
</dbReference>
<evidence type="ECO:0000256" key="9">
    <source>
        <dbReference type="PROSITE-ProRule" id="PRU00723"/>
    </source>
</evidence>
<sequence length="223" mass="25182">MAKICKYYQAGQCLYADRCSFLHVDSYQNDTCASRLKYPVEPLSTKVCTSPVRLPGSFRKPQICRFFMLGRCIYGDGCSYLHPQQNHPETRVWVRREETTPPNRNLYYHDNSPTKPADRFHFRRSTDNDGAVRTTAAKADQTFISRPTFSFRQAVDEAAVGGQATREPMSSVDFGYSPEEVYSTPAELGQDECAVYEAETEYFAVDSLPLLPPTAQQCVAPTT</sequence>
<keyword evidence="3 9" id="KW-0863">Zinc-finger</keyword>
<proteinExistence type="predicted"/>
<keyword evidence="5" id="KW-0539">Nucleus</keyword>
<reference evidence="11" key="1">
    <citation type="submission" date="2016-01" db="EMBL/GenBank/DDBJ databases">
        <title>Reference transcriptome for the parasite Schistocephalus solidus: insights into the molecular evolution of parasitism.</title>
        <authorList>
            <person name="Hebert F.O."/>
            <person name="Grambauer S."/>
            <person name="Barber I."/>
            <person name="Landry C.R."/>
            <person name="Aubin-Horth N."/>
        </authorList>
    </citation>
    <scope>NUCLEOTIDE SEQUENCE</scope>
</reference>
<evidence type="ECO:0000256" key="6">
    <source>
        <dbReference type="ARBA" id="ARBA00037262"/>
    </source>
</evidence>
<evidence type="ECO:0000259" key="10">
    <source>
        <dbReference type="PROSITE" id="PS50103"/>
    </source>
</evidence>
<evidence type="ECO:0000256" key="3">
    <source>
        <dbReference type="ARBA" id="ARBA00022771"/>
    </source>
</evidence>
<organism evidence="11">
    <name type="scientific">Schistocephalus solidus</name>
    <name type="common">Tapeworm</name>
    <dbReference type="NCBI Taxonomy" id="70667"/>
    <lineage>
        <taxon>Eukaryota</taxon>
        <taxon>Metazoa</taxon>
        <taxon>Spiralia</taxon>
        <taxon>Lophotrochozoa</taxon>
        <taxon>Platyhelminthes</taxon>
        <taxon>Cestoda</taxon>
        <taxon>Eucestoda</taxon>
        <taxon>Diphyllobothriidea</taxon>
        <taxon>Diphyllobothriidae</taxon>
        <taxon>Schistocephalus</taxon>
    </lineage>
</organism>
<feature type="domain" description="C3H1-type" evidence="10">
    <location>
        <begin position="4"/>
        <end position="26"/>
    </location>
</feature>
<gene>
    <name evidence="11" type="ORF">TR93495</name>
</gene>
<dbReference type="Pfam" id="PF18044">
    <property type="entry name" value="zf-CCCH_4"/>
    <property type="match status" value="1"/>
</dbReference>
<comment type="function">
    <text evidence="6">Required for the export of mRNAs containing poly(A) tails from the nucleus into the cytoplasm.</text>
</comment>